<dbReference type="SUPFAM" id="SSF53474">
    <property type="entry name" value="alpha/beta-Hydrolases"/>
    <property type="match status" value="1"/>
</dbReference>
<evidence type="ECO:0000313" key="3">
    <source>
        <dbReference type="EMBL" id="MED6132841.1"/>
    </source>
</evidence>
<accession>A0ABU6S9H6</accession>
<dbReference type="PANTHER" id="PTHR11802:SF29">
    <property type="entry name" value="SERINE CARBOXYPEPTIDASE-LIKE 19"/>
    <property type="match status" value="1"/>
</dbReference>
<dbReference type="Pfam" id="PF00450">
    <property type="entry name" value="Peptidase_S10"/>
    <property type="match status" value="1"/>
</dbReference>
<keyword evidence="2" id="KW-0732">Signal</keyword>
<evidence type="ECO:0000256" key="1">
    <source>
        <dbReference type="ARBA" id="ARBA00009431"/>
    </source>
</evidence>
<evidence type="ECO:0000256" key="2">
    <source>
        <dbReference type="SAM" id="SignalP"/>
    </source>
</evidence>
<dbReference type="Gene3D" id="3.40.50.1820">
    <property type="entry name" value="alpha/beta hydrolase"/>
    <property type="match status" value="1"/>
</dbReference>
<proteinExistence type="inferred from homology"/>
<feature type="chain" id="PRO_5046788515" evidence="2">
    <location>
        <begin position="22"/>
        <end position="486"/>
    </location>
</feature>
<comment type="caution">
    <text evidence="3">The sequence shown here is derived from an EMBL/GenBank/DDBJ whole genome shotgun (WGS) entry which is preliminary data.</text>
</comment>
<organism evidence="3 4">
    <name type="scientific">Stylosanthes scabra</name>
    <dbReference type="NCBI Taxonomy" id="79078"/>
    <lineage>
        <taxon>Eukaryota</taxon>
        <taxon>Viridiplantae</taxon>
        <taxon>Streptophyta</taxon>
        <taxon>Embryophyta</taxon>
        <taxon>Tracheophyta</taxon>
        <taxon>Spermatophyta</taxon>
        <taxon>Magnoliopsida</taxon>
        <taxon>eudicotyledons</taxon>
        <taxon>Gunneridae</taxon>
        <taxon>Pentapetalae</taxon>
        <taxon>rosids</taxon>
        <taxon>fabids</taxon>
        <taxon>Fabales</taxon>
        <taxon>Fabaceae</taxon>
        <taxon>Papilionoideae</taxon>
        <taxon>50 kb inversion clade</taxon>
        <taxon>dalbergioids sensu lato</taxon>
        <taxon>Dalbergieae</taxon>
        <taxon>Pterocarpus clade</taxon>
        <taxon>Stylosanthes</taxon>
    </lineage>
</organism>
<comment type="similarity">
    <text evidence="1">Belongs to the peptidase S10 family.</text>
</comment>
<dbReference type="InterPro" id="IPR001563">
    <property type="entry name" value="Peptidase_S10"/>
</dbReference>
<dbReference type="PANTHER" id="PTHR11802">
    <property type="entry name" value="SERINE PROTEASE FAMILY S10 SERINE CARBOXYPEPTIDASE"/>
    <property type="match status" value="1"/>
</dbReference>
<reference evidence="3 4" key="1">
    <citation type="journal article" date="2023" name="Plants (Basel)">
        <title>Bridging the Gap: Combining Genomics and Transcriptomics Approaches to Understand Stylosanthes scabra, an Orphan Legume from the Brazilian Caatinga.</title>
        <authorList>
            <person name="Ferreira-Neto J.R.C."/>
            <person name="da Silva M.D."/>
            <person name="Binneck E."/>
            <person name="de Melo N.F."/>
            <person name="da Silva R.H."/>
            <person name="de Melo A.L.T.M."/>
            <person name="Pandolfi V."/>
            <person name="Bustamante F.O."/>
            <person name="Brasileiro-Vidal A.C."/>
            <person name="Benko-Iseppon A.M."/>
        </authorList>
    </citation>
    <scope>NUCLEOTIDE SEQUENCE [LARGE SCALE GENOMIC DNA]</scope>
    <source>
        <tissue evidence="3">Leaves</tissue>
    </source>
</reference>
<protein>
    <submittedName>
        <fullName evidence="3">Uncharacterized protein</fullName>
    </submittedName>
</protein>
<gene>
    <name evidence="3" type="ORF">PIB30_022625</name>
</gene>
<dbReference type="Proteomes" id="UP001341840">
    <property type="component" value="Unassembled WGS sequence"/>
</dbReference>
<sequence length="486" mass="54843">MFHSLLIPILILSLQFSAQHGNCGNIVKYLPGFEGPLPFVLETGYIGVGENDDVQTFFYFIESENNPREDPLVLWLTGGPGCSSFNGLAYEIGPLAFQIDGYNGGLPTLVYRPYSWTKASSIVFVDIPVNAGFSYATTEFASHRSDWFSWLMDHPEFLTNKVYIAGDSYSGKLVPVIADEISKGNEQGLQPWINLQGYLMGNPKVDENSGNYQIPFAHGMGLISDELYQMTSDIYPEHILEPTCEDHSQKPLGSSRRRSVAENYPWKFNDTHLKLQLRKCRNDGYLLSEYWANDDKVRNALNVRKGTKEIWKRCTKDIPSYLQDIPSSIPYHLNLSKKGYRSLIYSGDHDFFIPYSSTQAFIRSLNYSIVDDWRPWYTDGQVAGGTAAMKRSKLVGQNDIFEAAVAIRNKVSEMQSEPYKCADTLNSIFSEVARVGYRLSAIAGSAKLDVYETDFGWGKPKFSEVIHINPQVISLSDCKDKEGWNN</sequence>
<dbReference type="EMBL" id="JASCZI010060492">
    <property type="protein sequence ID" value="MED6132841.1"/>
    <property type="molecule type" value="Genomic_DNA"/>
</dbReference>
<evidence type="ECO:0000313" key="4">
    <source>
        <dbReference type="Proteomes" id="UP001341840"/>
    </source>
</evidence>
<dbReference type="InterPro" id="IPR029058">
    <property type="entry name" value="AB_hydrolase_fold"/>
</dbReference>
<feature type="signal peptide" evidence="2">
    <location>
        <begin position="1"/>
        <end position="21"/>
    </location>
</feature>
<name>A0ABU6S9H6_9FABA</name>
<keyword evidence="4" id="KW-1185">Reference proteome</keyword>
<dbReference type="PRINTS" id="PR00724">
    <property type="entry name" value="CRBOXYPTASEC"/>
</dbReference>